<feature type="region of interest" description="Disordered" evidence="1">
    <location>
        <begin position="1"/>
        <end position="40"/>
    </location>
</feature>
<feature type="compositionally biased region" description="Polar residues" evidence="1">
    <location>
        <begin position="75"/>
        <end position="86"/>
    </location>
</feature>
<proteinExistence type="predicted"/>
<evidence type="ECO:0000313" key="2">
    <source>
        <dbReference type="EMBL" id="CAB5069428.1"/>
    </source>
</evidence>
<protein>
    <submittedName>
        <fullName evidence="2">Unannotated protein</fullName>
    </submittedName>
</protein>
<dbReference type="EMBL" id="CAFBQW010000355">
    <property type="protein sequence ID" value="CAB5069428.1"/>
    <property type="molecule type" value="Genomic_DNA"/>
</dbReference>
<organism evidence="2">
    <name type="scientific">freshwater metagenome</name>
    <dbReference type="NCBI Taxonomy" id="449393"/>
    <lineage>
        <taxon>unclassified sequences</taxon>
        <taxon>metagenomes</taxon>
        <taxon>ecological metagenomes</taxon>
    </lineage>
</organism>
<feature type="region of interest" description="Disordered" evidence="1">
    <location>
        <begin position="67"/>
        <end position="92"/>
    </location>
</feature>
<sequence>MVAALGAELKRGNEGNRPLAAGYSSEEQAPRMHPPSETRWPTARQPIAAFPKSLELVEQLALRGRREQQHLAPQRHNQYQLATNRAHTQRPLRRESVPSHLVGLLQVHRLGHLLNSVSVFVSVSEARAPERSTR</sequence>
<reference evidence="2" key="1">
    <citation type="submission" date="2020-05" db="EMBL/GenBank/DDBJ databases">
        <authorList>
            <person name="Chiriac C."/>
            <person name="Salcher M."/>
            <person name="Ghai R."/>
            <person name="Kavagutti S V."/>
        </authorList>
    </citation>
    <scope>NUCLEOTIDE SEQUENCE</scope>
</reference>
<evidence type="ECO:0000256" key="1">
    <source>
        <dbReference type="SAM" id="MobiDB-lite"/>
    </source>
</evidence>
<accession>A0A6J7UYC8</accession>
<gene>
    <name evidence="2" type="ORF">UFOPK4354_02089</name>
</gene>
<dbReference type="AlphaFoldDB" id="A0A6J7UYC8"/>
<name>A0A6J7UYC8_9ZZZZ</name>